<proteinExistence type="predicted"/>
<comment type="caution">
    <text evidence="1">The sequence shown here is derived from an EMBL/GenBank/DDBJ whole genome shotgun (WGS) entry which is preliminary data.</text>
</comment>
<protein>
    <submittedName>
        <fullName evidence="1">ATPase</fullName>
    </submittedName>
</protein>
<reference evidence="2" key="2">
    <citation type="submission" date="2017-01" db="EMBL/GenBank/DDBJ databases">
        <title>Genome sequencing and annotation of Geobacillus sp. 1017, a Hydrocarbon-Oxidizing Thermophilic Bacterium Isolated from a Heavy Oil Reservoir (China).</title>
        <authorList>
            <person name="Kadnikov V.V."/>
            <person name="Mardanov A.V."/>
            <person name="Poltaraus A.B."/>
            <person name="Sokolova D.S."/>
            <person name="Semenova E.M."/>
            <person name="Ravin N.V."/>
            <person name="Tourova T.P."/>
            <person name="Nazina T.N."/>
        </authorList>
    </citation>
    <scope>NUCLEOTIDE SEQUENCE [LARGE SCALE GENOMIC DNA]</scope>
    <source>
        <strain evidence="2">1017</strain>
    </source>
</reference>
<dbReference type="Proteomes" id="UP000186030">
    <property type="component" value="Unassembled WGS sequence"/>
</dbReference>
<organism evidence="1 2">
    <name type="scientific">Geobacillus proteiniphilus</name>
    <dbReference type="NCBI Taxonomy" id="860353"/>
    <lineage>
        <taxon>Bacteria</taxon>
        <taxon>Bacillati</taxon>
        <taxon>Bacillota</taxon>
        <taxon>Bacilli</taxon>
        <taxon>Bacillales</taxon>
        <taxon>Anoxybacillaceae</taxon>
        <taxon>Geobacillus</taxon>
    </lineage>
</organism>
<name>A0A1Q5TAI6_9BACL</name>
<evidence type="ECO:0000313" key="2">
    <source>
        <dbReference type="Proteomes" id="UP000186030"/>
    </source>
</evidence>
<dbReference type="EMBL" id="MQMG01000001">
    <property type="protein sequence ID" value="OKO97220.1"/>
    <property type="molecule type" value="Genomic_DNA"/>
</dbReference>
<gene>
    <name evidence="1" type="ORF">BRO54_0233</name>
</gene>
<dbReference type="AlphaFoldDB" id="A0A1Q5TAI6"/>
<reference evidence="1 2" key="1">
    <citation type="submission" date="2016-11" db="EMBL/GenBank/DDBJ databases">
        <authorList>
            <person name="Kadnikov V."/>
            <person name="Nazina T."/>
        </authorList>
    </citation>
    <scope>NUCLEOTIDE SEQUENCE [LARGE SCALE GENOMIC DNA]</scope>
    <source>
        <strain evidence="1 2">1017</strain>
    </source>
</reference>
<evidence type="ECO:0000313" key="1">
    <source>
        <dbReference type="EMBL" id="OKO97220.1"/>
    </source>
</evidence>
<sequence length="56" mass="6476">MKKDMDAMKKDMLGVKKDVAALKEGQVRQEKIMERLAIRSIEQEAEIDELRKEISA</sequence>
<accession>A0A1Q5TAI6</accession>